<dbReference type="EMBL" id="KB741026">
    <property type="protein sequence ID" value="ENN74892.1"/>
    <property type="molecule type" value="Genomic_DNA"/>
</dbReference>
<dbReference type="PANTHER" id="PTHR47705:SF1">
    <property type="entry name" value="PNP_UDP_1 DOMAIN-CONTAINING PROTEIN"/>
    <property type="match status" value="1"/>
</dbReference>
<dbReference type="OrthoDB" id="1577640at2759"/>
<evidence type="ECO:0000313" key="1">
    <source>
        <dbReference type="EMBL" id="ENN74892.1"/>
    </source>
</evidence>
<name>N6U8G6_DENPD</name>
<proteinExistence type="predicted"/>
<gene>
    <name evidence="1" type="ORF">YQE_08471</name>
</gene>
<dbReference type="HOGENOM" id="CLU_1455867_0_0_1"/>
<protein>
    <submittedName>
        <fullName evidence="1">Uncharacterized protein</fullName>
    </submittedName>
</protein>
<organism evidence="1">
    <name type="scientific">Dendroctonus ponderosae</name>
    <name type="common">Mountain pine beetle</name>
    <dbReference type="NCBI Taxonomy" id="77166"/>
    <lineage>
        <taxon>Eukaryota</taxon>
        <taxon>Metazoa</taxon>
        <taxon>Ecdysozoa</taxon>
        <taxon>Arthropoda</taxon>
        <taxon>Hexapoda</taxon>
        <taxon>Insecta</taxon>
        <taxon>Pterygota</taxon>
        <taxon>Neoptera</taxon>
        <taxon>Endopterygota</taxon>
        <taxon>Coleoptera</taxon>
        <taxon>Polyphaga</taxon>
        <taxon>Cucujiformia</taxon>
        <taxon>Curculionidae</taxon>
        <taxon>Scolytinae</taxon>
        <taxon>Dendroctonus</taxon>
    </lineage>
</organism>
<feature type="non-terminal residue" evidence="1">
    <location>
        <position position="1"/>
    </location>
</feature>
<sequence length="186" mass="21035">MAQAPLGKMSPINTVQSSDVQATSSALTTIVLIYGNGEICVPAQLSLVFKVFLVNAQTKNHTQESRNLRFWFRAPKNCQDNLCEENQAAVAQDFFRELVSPKDFPRDYVGFIKKIMKLMQHNYSEINKLEVELKILDEPAEVPSRPLSAEESFLGHDQVLTREKVLEIIESAYPNPVTIPEIAKWV</sequence>
<reference evidence="1" key="1">
    <citation type="journal article" date="2013" name="Genome Biol.">
        <title>Draft genome of the mountain pine beetle, Dendroctonus ponderosae Hopkins, a major forest pest.</title>
        <authorList>
            <person name="Keeling C.I."/>
            <person name="Yuen M.M."/>
            <person name="Liao N.Y."/>
            <person name="Docking T.R."/>
            <person name="Chan S.K."/>
            <person name="Taylor G.A."/>
            <person name="Palmquist D.L."/>
            <person name="Jackman S.D."/>
            <person name="Nguyen A."/>
            <person name="Li M."/>
            <person name="Henderson H."/>
            <person name="Janes J.K."/>
            <person name="Zhao Y."/>
            <person name="Pandoh P."/>
            <person name="Moore R."/>
            <person name="Sperling F.A."/>
            <person name="Huber D.P."/>
            <person name="Birol I."/>
            <person name="Jones S.J."/>
            <person name="Bohlmann J."/>
        </authorList>
    </citation>
    <scope>NUCLEOTIDE SEQUENCE</scope>
</reference>
<dbReference type="PANTHER" id="PTHR47705">
    <property type="entry name" value="AGAP000321-PA"/>
    <property type="match status" value="1"/>
</dbReference>
<accession>N6U8G6</accession>
<dbReference type="AlphaFoldDB" id="N6U8G6"/>